<dbReference type="PROSITE" id="PS00108">
    <property type="entry name" value="PROTEIN_KINASE_ST"/>
    <property type="match status" value="1"/>
</dbReference>
<dbReference type="EMBL" id="AF275348">
    <property type="protein sequence ID" value="AAG27221.1"/>
    <property type="molecule type" value="Genomic_DNA"/>
</dbReference>
<accession>Q9E1X3</accession>
<feature type="domain" description="Protein kinase" evidence="1">
    <location>
        <begin position="128"/>
        <end position="462"/>
    </location>
</feature>
<proteinExistence type="predicted"/>
<dbReference type="PROSITE" id="PS50011">
    <property type="entry name" value="PROTEIN_KINASE_DOM"/>
    <property type="match status" value="1"/>
</dbReference>
<keyword evidence="3" id="KW-1185">Reference proteome</keyword>
<dbReference type="KEGG" id="vg:920506"/>
<dbReference type="RefSeq" id="NP_077461.1">
    <property type="nucleotide sequence ID" value="NC_002686.2"/>
</dbReference>
<evidence type="ECO:0000259" key="1">
    <source>
        <dbReference type="PROSITE" id="PS50011"/>
    </source>
</evidence>
<dbReference type="SMART" id="SM00220">
    <property type="entry name" value="S_TKc"/>
    <property type="match status" value="1"/>
</dbReference>
<dbReference type="InterPro" id="IPR011009">
    <property type="entry name" value="Kinase-like_dom_sf"/>
</dbReference>
<dbReference type="Proteomes" id="UP000159358">
    <property type="component" value="Segment"/>
</dbReference>
<dbReference type="InterPro" id="IPR000719">
    <property type="entry name" value="Prot_kinase_dom"/>
</dbReference>
<organism evidence="2 3">
    <name type="scientific">Cercopithecine herpesvirus 9 (strain DHV)</name>
    <name type="common">CeHV-9</name>
    <name type="synonym">Simian varicella virus</name>
    <dbReference type="NCBI Taxonomy" id="36348"/>
    <lineage>
        <taxon>Viruses</taxon>
        <taxon>Duplodnaviria</taxon>
        <taxon>Heunggongvirae</taxon>
        <taxon>Peploviricota</taxon>
        <taxon>Herviviricetes</taxon>
        <taxon>Herpesvirales</taxon>
        <taxon>Orthoherpesviridae</taxon>
        <taxon>Alphaherpesvirinae</taxon>
        <taxon>Varicellovirus</taxon>
        <taxon>Varicellovirus cercopithecinealpha9</taxon>
    </lineage>
</organism>
<keyword evidence="2" id="KW-0808">Transferase</keyword>
<keyword evidence="2" id="KW-0418">Kinase</keyword>
<dbReference type="GeneID" id="920506"/>
<reference evidence="2 3" key="1">
    <citation type="journal article" date="2001" name="Virology">
        <title>The DNA sequence of the simian varicella virus genome.</title>
        <authorList>
            <person name="Gray W.L."/>
            <person name="Starnes H.B."/>
            <person name="White M.W."/>
            <person name="Mahalingam R."/>
        </authorList>
    </citation>
    <scope>NUCLEOTIDE SEQUENCE [LARGE SCALE GENOMIC DNA]</scope>
</reference>
<evidence type="ECO:0000313" key="3">
    <source>
        <dbReference type="Proteomes" id="UP000159358"/>
    </source>
</evidence>
<dbReference type="SUPFAM" id="SSF56112">
    <property type="entry name" value="Protein kinase-like (PK-like)"/>
    <property type="match status" value="1"/>
</dbReference>
<organismHost>
    <name type="scientific">Chlorocebus aethiops</name>
    <name type="common">Green monkey</name>
    <name type="synonym">Cercopithecus aethiops</name>
    <dbReference type="NCBI Taxonomy" id="9534"/>
</organismHost>
<dbReference type="Pfam" id="PF00069">
    <property type="entry name" value="Pkinase"/>
    <property type="match status" value="1"/>
</dbReference>
<dbReference type="GO" id="GO:0004672">
    <property type="term" value="F:protein kinase activity"/>
    <property type="evidence" value="ECO:0007669"/>
    <property type="project" value="InterPro"/>
</dbReference>
<sequence length="507" mass="57717">MDAYNIALPDSPCSTNPKHSSRRVFNVLYNECTEERYEKRDDKHTSNDLSRHTRGIGAELPYIQSNSSIYKPHDIHSTRSYFPIQKESTIPAVQTSIPWMFRISQLSRLVIPVYTVNPNLCFSTFKMSENPRFVGQGSYGRVYVYPSSKLALKTMENHSFTRELINTLVVSEAAIRCHKQLGFTSFITLLGFSLPNRQLLFPAYHMDLDEYTVRLSRRSSVAENIDRKLAVEFLNMAKGLHFLNRSCGLTHLDIKCGNIFVNVKNFSSLEITHAVIGDYSLITFNSYSLLSRARFEVGSFPRPQRVLRVNGDSSQLSFRLLLAHGTNQPPEVLFDYINGTGLSRYVGTLPQKVGLATDLYALGQALLEVILLGRISNQLPLSIHRTPHYYYYGHKLSPDLALDTLAYRVVLFPYIFTSPIPGNVTFTRYISAGEISKRVSRDSLRRVFQCHALRYGATHSKLFQSIRVPDSLNPAVVVATLLCHNDPKTRLEYPLLWQNPSWVFQTI</sequence>
<name>Q9E1X3_CHV9D</name>
<dbReference type="GO" id="GO:0005524">
    <property type="term" value="F:ATP binding"/>
    <property type="evidence" value="ECO:0007669"/>
    <property type="project" value="InterPro"/>
</dbReference>
<dbReference type="Gene3D" id="1.10.510.10">
    <property type="entry name" value="Transferase(Phosphotransferase) domain 1"/>
    <property type="match status" value="1"/>
</dbReference>
<dbReference type="InterPro" id="IPR008271">
    <property type="entry name" value="Ser/Thr_kinase_AS"/>
</dbReference>
<evidence type="ECO:0000313" key="2">
    <source>
        <dbReference type="EMBL" id="AAG27221.1"/>
    </source>
</evidence>
<protein>
    <submittedName>
        <fullName evidence="2">Protein kinase</fullName>
    </submittedName>
</protein>